<evidence type="ECO:0000313" key="1">
    <source>
        <dbReference type="EMBL" id="JAH83981.1"/>
    </source>
</evidence>
<dbReference type="PROSITE" id="PS51257">
    <property type="entry name" value="PROKAR_LIPOPROTEIN"/>
    <property type="match status" value="1"/>
</dbReference>
<accession>A0A0E9W0Y9</accession>
<dbReference type="EMBL" id="GBXM01024596">
    <property type="protein sequence ID" value="JAH83981.1"/>
    <property type="molecule type" value="Transcribed_RNA"/>
</dbReference>
<organism evidence="1">
    <name type="scientific">Anguilla anguilla</name>
    <name type="common">European freshwater eel</name>
    <name type="synonym">Muraena anguilla</name>
    <dbReference type="NCBI Taxonomy" id="7936"/>
    <lineage>
        <taxon>Eukaryota</taxon>
        <taxon>Metazoa</taxon>
        <taxon>Chordata</taxon>
        <taxon>Craniata</taxon>
        <taxon>Vertebrata</taxon>
        <taxon>Euteleostomi</taxon>
        <taxon>Actinopterygii</taxon>
        <taxon>Neopterygii</taxon>
        <taxon>Teleostei</taxon>
        <taxon>Anguilliformes</taxon>
        <taxon>Anguillidae</taxon>
        <taxon>Anguilla</taxon>
    </lineage>
</organism>
<reference evidence="1" key="1">
    <citation type="submission" date="2014-11" db="EMBL/GenBank/DDBJ databases">
        <authorList>
            <person name="Amaro Gonzalez C."/>
        </authorList>
    </citation>
    <scope>NUCLEOTIDE SEQUENCE</scope>
</reference>
<reference evidence="1" key="2">
    <citation type="journal article" date="2015" name="Fish Shellfish Immunol.">
        <title>Early steps in the European eel (Anguilla anguilla)-Vibrio vulnificus interaction in the gills: Role of the RtxA13 toxin.</title>
        <authorList>
            <person name="Callol A."/>
            <person name="Pajuelo D."/>
            <person name="Ebbesson L."/>
            <person name="Teles M."/>
            <person name="MacKenzie S."/>
            <person name="Amaro C."/>
        </authorList>
    </citation>
    <scope>NUCLEOTIDE SEQUENCE</scope>
</reference>
<dbReference type="AlphaFoldDB" id="A0A0E9W0Y9"/>
<dbReference type="EMBL" id="GBXM01030246">
    <property type="protein sequence ID" value="JAH78331.1"/>
    <property type="molecule type" value="Transcribed_RNA"/>
</dbReference>
<dbReference type="EMBL" id="GBXM01034934">
    <property type="protein sequence ID" value="JAH73643.1"/>
    <property type="molecule type" value="Transcribed_RNA"/>
</dbReference>
<name>A0A0E9W0Y9_ANGAN</name>
<sequence>MFTRNFLNNIKMFGFIQYVTLGCDCYKHARDRMSRVAVGWTQMQTQTTSLRAAAS</sequence>
<dbReference type="EMBL" id="GBXM01030711">
    <property type="protein sequence ID" value="JAH77866.1"/>
    <property type="molecule type" value="Transcribed_RNA"/>
</dbReference>
<proteinExistence type="predicted"/>
<protein>
    <submittedName>
        <fullName evidence="1">Uncharacterized protein</fullName>
    </submittedName>
</protein>